<proteinExistence type="predicted"/>
<dbReference type="Pfam" id="PF25852">
    <property type="entry name" value="DUF6242_C"/>
    <property type="match status" value="1"/>
</dbReference>
<evidence type="ECO:0000259" key="2">
    <source>
        <dbReference type="Pfam" id="PF25852"/>
    </source>
</evidence>
<organism evidence="3 4">
    <name type="scientific">Piscinibacterium candidicorallinum</name>
    <dbReference type="NCBI Taxonomy" id="1793872"/>
    <lineage>
        <taxon>Bacteria</taxon>
        <taxon>Pseudomonadati</taxon>
        <taxon>Pseudomonadota</taxon>
        <taxon>Betaproteobacteria</taxon>
        <taxon>Burkholderiales</taxon>
        <taxon>Piscinibacterium</taxon>
    </lineage>
</organism>
<feature type="chain" id="PRO_5045455568" evidence="1">
    <location>
        <begin position="27"/>
        <end position="419"/>
    </location>
</feature>
<accession>A0ABV7GZ82</accession>
<evidence type="ECO:0000256" key="1">
    <source>
        <dbReference type="SAM" id="SignalP"/>
    </source>
</evidence>
<dbReference type="EMBL" id="JBHRTI010000003">
    <property type="protein sequence ID" value="MFC3146974.1"/>
    <property type="molecule type" value="Genomic_DNA"/>
</dbReference>
<dbReference type="SUPFAM" id="SSF110296">
    <property type="entry name" value="Oligoxyloglucan reducing end-specific cellobiohydrolase"/>
    <property type="match status" value="1"/>
</dbReference>
<feature type="domain" description="DUF6242" evidence="2">
    <location>
        <begin position="238"/>
        <end position="358"/>
    </location>
</feature>
<evidence type="ECO:0000313" key="3">
    <source>
        <dbReference type="EMBL" id="MFC3146974.1"/>
    </source>
</evidence>
<sequence>MFLSVKRVLVGLAAGLVMMVAGCGGADSPTTAPQGVTAVAGDSTVTVSWTTETGLNYWIVMAQASAITFDNYAQFPDARIIQVPSGLSSISIGGLTNGKPYAFVLLSTRSGSPAGPGAPSVSATPRLAGINWTTATPIGTADLNGLSGVISAFGSRYVVAGNGGFLSTSTDATTWTTITTNTTTNLTAVSASGIPAAVGDAGTVVSSSDYTTWAVNQVGGSNPNLRGIDANFGGTANFTAVGDGGAIFTAPTSNRATWTQRTSGTTQNLNAVRYSLLQNIFIAVGDGGTILTSTDAITWTARTSNTTANLRGIVVLPQIFPVPTGTARIVAVGDGGTIVTSEDGITWTARTSTVTANLRAGGYASQFVVVGANGTILNSLDGVTWNTVNSGSTAELRAVLAGFGIYLAVGTGGTYLTSR</sequence>
<feature type="signal peptide" evidence="1">
    <location>
        <begin position="1"/>
        <end position="26"/>
    </location>
</feature>
<dbReference type="InterPro" id="IPR036116">
    <property type="entry name" value="FN3_sf"/>
</dbReference>
<dbReference type="InterPro" id="IPR058667">
    <property type="entry name" value="DUF6242_C"/>
</dbReference>
<dbReference type="Proteomes" id="UP001595556">
    <property type="component" value="Unassembled WGS sequence"/>
</dbReference>
<keyword evidence="1" id="KW-0732">Signal</keyword>
<dbReference type="SUPFAM" id="SSF49265">
    <property type="entry name" value="Fibronectin type III"/>
    <property type="match status" value="1"/>
</dbReference>
<dbReference type="RefSeq" id="WP_377301624.1">
    <property type="nucleotide sequence ID" value="NZ_CP180191.1"/>
</dbReference>
<reference evidence="4" key="1">
    <citation type="journal article" date="2019" name="Int. J. Syst. Evol. Microbiol.">
        <title>The Global Catalogue of Microorganisms (GCM) 10K type strain sequencing project: providing services to taxonomists for standard genome sequencing and annotation.</title>
        <authorList>
            <consortium name="The Broad Institute Genomics Platform"/>
            <consortium name="The Broad Institute Genome Sequencing Center for Infectious Disease"/>
            <person name="Wu L."/>
            <person name="Ma J."/>
        </authorList>
    </citation>
    <scope>NUCLEOTIDE SEQUENCE [LARGE SCALE GENOMIC DNA]</scope>
    <source>
        <strain evidence="4">KCTC 52168</strain>
    </source>
</reference>
<evidence type="ECO:0000313" key="4">
    <source>
        <dbReference type="Proteomes" id="UP001595556"/>
    </source>
</evidence>
<name>A0ABV7GZ82_9BURK</name>
<protein>
    <submittedName>
        <fullName evidence="3">WD40/YVTN/BNR-like repeat-containing protein</fullName>
    </submittedName>
</protein>
<gene>
    <name evidence="3" type="ORF">ACFOEN_04870</name>
</gene>
<keyword evidence="4" id="KW-1185">Reference proteome</keyword>
<comment type="caution">
    <text evidence="3">The sequence shown here is derived from an EMBL/GenBank/DDBJ whole genome shotgun (WGS) entry which is preliminary data.</text>
</comment>
<dbReference type="PROSITE" id="PS51257">
    <property type="entry name" value="PROKAR_LIPOPROTEIN"/>
    <property type="match status" value="1"/>
</dbReference>